<keyword evidence="2" id="KW-1185">Reference proteome</keyword>
<organism evidence="1 2">
    <name type="scientific">Actinopolymorpha pittospori</name>
    <dbReference type="NCBI Taxonomy" id="648752"/>
    <lineage>
        <taxon>Bacteria</taxon>
        <taxon>Bacillati</taxon>
        <taxon>Actinomycetota</taxon>
        <taxon>Actinomycetes</taxon>
        <taxon>Propionibacteriales</taxon>
        <taxon>Actinopolymorphaceae</taxon>
        <taxon>Actinopolymorpha</taxon>
    </lineage>
</organism>
<gene>
    <name evidence="1" type="ORF">HEB94_002918</name>
</gene>
<dbReference type="Proteomes" id="UP000638648">
    <property type="component" value="Unassembled WGS sequence"/>
</dbReference>
<comment type="caution">
    <text evidence="1">The sequence shown here is derived from an EMBL/GenBank/DDBJ whole genome shotgun (WGS) entry which is preliminary data.</text>
</comment>
<dbReference type="EMBL" id="JADBEM010000001">
    <property type="protein sequence ID" value="MBE1606070.1"/>
    <property type="molecule type" value="Genomic_DNA"/>
</dbReference>
<proteinExistence type="predicted"/>
<name>A0A927MZQ1_9ACTN</name>
<protein>
    <recommendedName>
        <fullName evidence="3">Phytanoyl-CoA dioxygenase (PhyH)</fullName>
    </recommendedName>
</protein>
<dbReference type="GO" id="GO:0016706">
    <property type="term" value="F:2-oxoglutarate-dependent dioxygenase activity"/>
    <property type="evidence" value="ECO:0007669"/>
    <property type="project" value="UniProtKB-ARBA"/>
</dbReference>
<dbReference type="AlphaFoldDB" id="A0A927MZQ1"/>
<reference evidence="1" key="1">
    <citation type="submission" date="2020-10" db="EMBL/GenBank/DDBJ databases">
        <title>Sequencing the genomes of 1000 actinobacteria strains.</title>
        <authorList>
            <person name="Klenk H.-P."/>
        </authorList>
    </citation>
    <scope>NUCLEOTIDE SEQUENCE</scope>
    <source>
        <strain evidence="1">DSM 45354</strain>
    </source>
</reference>
<sequence>MLSDTEIATFVRDGFVRVGSAVSRDTIDACVAVIWDRLAEQGVSRTDPSSWSAPVVRINCPEGGTEGRPFAAAGTAKPLWEAYDQLIGPDRWWKREGIGGTLPVRFPSTEDPGDAGWHVESSFPVGDTWRTNVRSRDRGLLALFLLTDVGPDDAPTRVRAGSHVDAAKVLARGGEQGYDGRTLSPLVERASAGRPVAQVTGSAGDVYLCHPFLVHAASWPHRGTTPRIIAQPGVALLGSFALDDRAGAYPVEATILDALATPEDGITVP</sequence>
<evidence type="ECO:0000313" key="2">
    <source>
        <dbReference type="Proteomes" id="UP000638648"/>
    </source>
</evidence>
<evidence type="ECO:0008006" key="3">
    <source>
        <dbReference type="Google" id="ProtNLM"/>
    </source>
</evidence>
<dbReference type="InterPro" id="IPR008775">
    <property type="entry name" value="Phytyl_CoA_dOase-like"/>
</dbReference>
<accession>A0A927MZQ1</accession>
<evidence type="ECO:0000313" key="1">
    <source>
        <dbReference type="EMBL" id="MBE1606070.1"/>
    </source>
</evidence>
<dbReference type="SUPFAM" id="SSF51197">
    <property type="entry name" value="Clavaminate synthase-like"/>
    <property type="match status" value="1"/>
</dbReference>
<dbReference type="Pfam" id="PF05721">
    <property type="entry name" value="PhyH"/>
    <property type="match status" value="1"/>
</dbReference>
<dbReference type="Gene3D" id="2.60.120.620">
    <property type="entry name" value="q2cbj1_9rhob like domain"/>
    <property type="match status" value="1"/>
</dbReference>
<dbReference type="RefSeq" id="WP_192750257.1">
    <property type="nucleotide sequence ID" value="NZ_BAABJL010000025.1"/>
</dbReference>